<dbReference type="RefSeq" id="WP_373871111.1">
    <property type="nucleotide sequence ID" value="NZ_BOMT01000081.1"/>
</dbReference>
<dbReference type="Proteomes" id="UP000199645">
    <property type="component" value="Unassembled WGS sequence"/>
</dbReference>
<gene>
    <name evidence="5" type="ORF">SAMN05421541_117109</name>
</gene>
<evidence type="ECO:0000313" key="5">
    <source>
        <dbReference type="EMBL" id="SFF67383.1"/>
    </source>
</evidence>
<dbReference type="EMBL" id="FONV01000017">
    <property type="protein sequence ID" value="SFF67383.1"/>
    <property type="molecule type" value="Genomic_DNA"/>
</dbReference>
<organism evidence="5 6">
    <name type="scientific">Actinoplanes philippinensis</name>
    <dbReference type="NCBI Taxonomy" id="35752"/>
    <lineage>
        <taxon>Bacteria</taxon>
        <taxon>Bacillati</taxon>
        <taxon>Actinomycetota</taxon>
        <taxon>Actinomycetes</taxon>
        <taxon>Micromonosporales</taxon>
        <taxon>Micromonosporaceae</taxon>
        <taxon>Actinoplanes</taxon>
    </lineage>
</organism>
<keyword evidence="6" id="KW-1185">Reference proteome</keyword>
<feature type="region of interest" description="Disordered" evidence="3">
    <location>
        <begin position="125"/>
        <end position="157"/>
    </location>
</feature>
<keyword evidence="4" id="KW-1133">Transmembrane helix</keyword>
<dbReference type="InterPro" id="IPR010273">
    <property type="entry name" value="DUF881"/>
</dbReference>
<dbReference type="GO" id="GO:0005886">
    <property type="term" value="C:plasma membrane"/>
    <property type="evidence" value="ECO:0007669"/>
    <property type="project" value="TreeGrafter"/>
</dbReference>
<comment type="similarity">
    <text evidence="1">Belongs to the UPF0749 family.</text>
</comment>
<keyword evidence="4" id="KW-0472">Membrane</keyword>
<accession>A0A1I2KLJ2</accession>
<reference evidence="5 6" key="1">
    <citation type="submission" date="2016-10" db="EMBL/GenBank/DDBJ databases">
        <authorList>
            <person name="de Groot N.N."/>
        </authorList>
    </citation>
    <scope>NUCLEOTIDE SEQUENCE [LARGE SCALE GENOMIC DNA]</scope>
    <source>
        <strain evidence="5 6">DSM 43019</strain>
    </source>
</reference>
<keyword evidence="4" id="KW-0812">Transmembrane</keyword>
<protein>
    <submittedName>
        <fullName evidence="5">Uncharacterized conserved protein YlxW, UPF0749 family</fullName>
    </submittedName>
</protein>
<evidence type="ECO:0000256" key="1">
    <source>
        <dbReference type="ARBA" id="ARBA00009108"/>
    </source>
</evidence>
<keyword evidence="2" id="KW-0175">Coiled coil</keyword>
<evidence type="ECO:0000313" key="6">
    <source>
        <dbReference type="Proteomes" id="UP000199645"/>
    </source>
</evidence>
<evidence type="ECO:0000256" key="2">
    <source>
        <dbReference type="SAM" id="Coils"/>
    </source>
</evidence>
<evidence type="ECO:0000256" key="3">
    <source>
        <dbReference type="SAM" id="MobiDB-lite"/>
    </source>
</evidence>
<dbReference type="STRING" id="35752.SAMN05421541_117109"/>
<dbReference type="AlphaFoldDB" id="A0A1I2KLJ2"/>
<dbReference type="Gene3D" id="3.30.70.1880">
    <property type="entry name" value="Protein of unknown function DUF881"/>
    <property type="match status" value="1"/>
</dbReference>
<dbReference type="PANTHER" id="PTHR37313:SF4">
    <property type="entry name" value="CONSERVED MEMBRANE PROTEIN-RELATED"/>
    <property type="match status" value="1"/>
</dbReference>
<dbReference type="Pfam" id="PF05949">
    <property type="entry name" value="DUF881"/>
    <property type="match status" value="1"/>
</dbReference>
<dbReference type="PANTHER" id="PTHR37313">
    <property type="entry name" value="UPF0749 PROTEIN RV1825"/>
    <property type="match status" value="1"/>
</dbReference>
<feature type="coiled-coil region" evidence="2">
    <location>
        <begin position="79"/>
        <end position="106"/>
    </location>
</feature>
<name>A0A1I2KLJ2_9ACTN</name>
<feature type="transmembrane region" description="Helical" evidence="4">
    <location>
        <begin position="39"/>
        <end position="59"/>
    </location>
</feature>
<evidence type="ECO:0000256" key="4">
    <source>
        <dbReference type="SAM" id="Phobius"/>
    </source>
</evidence>
<sequence length="273" mass="29412">MAFRGVGGVQNDAGGASWRLVLRRVARGLRPRRDRRRSIWSAGVPLIALAAGLLFTTSATTADGTALRDDRRPRLTQLIAEKRDRLATNEKKAADLRAQVDQQTSRLAALDPPAQDQANVLRQSAGFSDLQGPGMTVTLNDSPRRGSDFGDNAPDNDDLVVHQGDVQAVVNALWAGGAEAMTIMDIRVISTSAVRCVGNTLLLHGQFFSPPFKITAIGEPTALDRALDSSEGVRQFREAVTDFGLGYTEKVEKNVTVQAYDGSTDLRSAQAAR</sequence>
<proteinExistence type="inferred from homology"/>